<evidence type="ECO:0000256" key="5">
    <source>
        <dbReference type="ARBA" id="ARBA00012964"/>
    </source>
</evidence>
<keyword evidence="10" id="KW-1185">Reference proteome</keyword>
<dbReference type="Pfam" id="PF13023">
    <property type="entry name" value="HD_3"/>
    <property type="match status" value="1"/>
</dbReference>
<comment type="subunit">
    <text evidence="4">Homodimer.</text>
</comment>
<dbReference type="InterPro" id="IPR006674">
    <property type="entry name" value="HD_domain"/>
</dbReference>
<dbReference type="EC" id="3.1.3.89" evidence="5"/>
<evidence type="ECO:0000259" key="8">
    <source>
        <dbReference type="SMART" id="SM00471"/>
    </source>
</evidence>
<evidence type="ECO:0000256" key="1">
    <source>
        <dbReference type="ARBA" id="ARBA00001638"/>
    </source>
</evidence>
<dbReference type="eggNOG" id="COG1896">
    <property type="taxonomic scope" value="Bacteria"/>
</dbReference>
<dbReference type="OrthoDB" id="9786155at2"/>
<dbReference type="HOGENOM" id="CLU_039453_4_0_7"/>
<protein>
    <recommendedName>
        <fullName evidence="5">5'-deoxynucleotidase</fullName>
        <ecNumber evidence="5">3.1.3.89</ecNumber>
    </recommendedName>
</protein>
<evidence type="ECO:0000256" key="7">
    <source>
        <dbReference type="ARBA" id="ARBA00022801"/>
    </source>
</evidence>
<dbReference type="SUPFAM" id="SSF109604">
    <property type="entry name" value="HD-domain/PDEase-like"/>
    <property type="match status" value="1"/>
</dbReference>
<dbReference type="InParanoid" id="Q2LUM2"/>
<evidence type="ECO:0000313" key="10">
    <source>
        <dbReference type="Proteomes" id="UP000001933"/>
    </source>
</evidence>
<dbReference type="PANTHER" id="PTHR11845">
    <property type="entry name" value="5'-DEOXYNUCLEOTIDASE HDDC2"/>
    <property type="match status" value="1"/>
</dbReference>
<reference evidence="9 10" key="1">
    <citation type="journal article" date="2007" name="Proc. Natl. Acad. Sci. U.S.A.">
        <title>The genome of Syntrophus aciditrophicus: life at the thermodynamic limit of microbial growth.</title>
        <authorList>
            <person name="McInerney M.J."/>
            <person name="Rohlin L."/>
            <person name="Mouttaki H."/>
            <person name="Kim U."/>
            <person name="Krupp R.S."/>
            <person name="Rios-Hernandez L."/>
            <person name="Sieber J."/>
            <person name="Struchtemeyer C.G."/>
            <person name="Bhattacharyya A."/>
            <person name="Campbell J.W."/>
            <person name="Gunsalus R.P."/>
        </authorList>
    </citation>
    <scope>NUCLEOTIDE SEQUENCE [LARGE SCALE GENOMIC DNA]</scope>
    <source>
        <strain evidence="9 10">SB</strain>
    </source>
</reference>
<gene>
    <name evidence="9" type="ORF">SYN_01415</name>
</gene>
<keyword evidence="6" id="KW-0479">Metal-binding</keyword>
<dbReference type="EMBL" id="CP000252">
    <property type="protein sequence ID" value="ABC77786.1"/>
    <property type="molecule type" value="Genomic_DNA"/>
</dbReference>
<dbReference type="RefSeq" id="WP_011417807.1">
    <property type="nucleotide sequence ID" value="NC_007759.1"/>
</dbReference>
<dbReference type="GO" id="GO:0046872">
    <property type="term" value="F:metal ion binding"/>
    <property type="evidence" value="ECO:0007669"/>
    <property type="project" value="UniProtKB-KW"/>
</dbReference>
<proteinExistence type="predicted"/>
<dbReference type="InterPro" id="IPR039356">
    <property type="entry name" value="YfbR/HDDC2"/>
</dbReference>
<evidence type="ECO:0000256" key="2">
    <source>
        <dbReference type="ARBA" id="ARBA00001936"/>
    </source>
</evidence>
<dbReference type="InterPro" id="IPR003607">
    <property type="entry name" value="HD/PDEase_dom"/>
</dbReference>
<keyword evidence="7 9" id="KW-0378">Hydrolase</keyword>
<evidence type="ECO:0000313" key="9">
    <source>
        <dbReference type="EMBL" id="ABC77786.1"/>
    </source>
</evidence>
<name>Q2LUM2_SYNAS</name>
<dbReference type="Gene3D" id="1.10.3210.10">
    <property type="entry name" value="Hypothetical protein af1432"/>
    <property type="match status" value="1"/>
</dbReference>
<evidence type="ECO:0000256" key="3">
    <source>
        <dbReference type="ARBA" id="ARBA00001941"/>
    </source>
</evidence>
<evidence type="ECO:0000256" key="6">
    <source>
        <dbReference type="ARBA" id="ARBA00022723"/>
    </source>
</evidence>
<dbReference type="PANTHER" id="PTHR11845:SF13">
    <property type="entry name" value="5'-DEOXYNUCLEOTIDASE HDDC2"/>
    <property type="match status" value="1"/>
</dbReference>
<dbReference type="Proteomes" id="UP000001933">
    <property type="component" value="Chromosome"/>
</dbReference>
<dbReference type="SMART" id="SM00471">
    <property type="entry name" value="HDc"/>
    <property type="match status" value="1"/>
</dbReference>
<accession>Q2LUM2</accession>
<dbReference type="GO" id="GO:0002953">
    <property type="term" value="F:5'-deoxynucleotidase activity"/>
    <property type="evidence" value="ECO:0007669"/>
    <property type="project" value="UniProtKB-EC"/>
</dbReference>
<sequence length="198" mass="22950">MKDIVNFLFEVGMLQKTPRTGFQFLGSGCESVAEHILRTIFIGYTLCKLEKDVDESRVLKMCLFHDLPEARTGDMNYVNKKYVTVDEEKAVRELTETLFFGIDIKSCIDEFNERKTREALIAGDADQLALILQLKEYGDLGNKYSKEWIDFAIQRLCTENARETARRIMETDSSDWWFKDKGEWWINGSRRMNSGSGD</sequence>
<organism evidence="9 10">
    <name type="scientific">Syntrophus aciditrophicus (strain SB)</name>
    <dbReference type="NCBI Taxonomy" id="56780"/>
    <lineage>
        <taxon>Bacteria</taxon>
        <taxon>Pseudomonadati</taxon>
        <taxon>Thermodesulfobacteriota</taxon>
        <taxon>Syntrophia</taxon>
        <taxon>Syntrophales</taxon>
        <taxon>Syntrophaceae</taxon>
        <taxon>Syntrophus</taxon>
    </lineage>
</organism>
<dbReference type="GO" id="GO:0005737">
    <property type="term" value="C:cytoplasm"/>
    <property type="evidence" value="ECO:0007669"/>
    <property type="project" value="TreeGrafter"/>
</dbReference>
<comment type="cofactor">
    <cofactor evidence="2">
        <name>Mn(2+)</name>
        <dbReference type="ChEBI" id="CHEBI:29035"/>
    </cofactor>
</comment>
<evidence type="ECO:0000256" key="4">
    <source>
        <dbReference type="ARBA" id="ARBA00011738"/>
    </source>
</evidence>
<dbReference type="STRING" id="56780.SYN_01415"/>
<dbReference type="AlphaFoldDB" id="Q2LUM2"/>
<comment type="cofactor">
    <cofactor evidence="3">
        <name>Co(2+)</name>
        <dbReference type="ChEBI" id="CHEBI:48828"/>
    </cofactor>
</comment>
<feature type="domain" description="HD/PDEase" evidence="8">
    <location>
        <begin position="28"/>
        <end position="140"/>
    </location>
</feature>
<dbReference type="KEGG" id="sat:SYN_01415"/>
<comment type="catalytic activity">
    <reaction evidence="1">
        <text>a 2'-deoxyribonucleoside 5'-phosphate + H2O = a 2'-deoxyribonucleoside + phosphate</text>
        <dbReference type="Rhea" id="RHEA:36167"/>
        <dbReference type="ChEBI" id="CHEBI:15377"/>
        <dbReference type="ChEBI" id="CHEBI:18274"/>
        <dbReference type="ChEBI" id="CHEBI:43474"/>
        <dbReference type="ChEBI" id="CHEBI:65317"/>
        <dbReference type="EC" id="3.1.3.89"/>
    </reaction>
</comment>